<dbReference type="GO" id="GO:0043190">
    <property type="term" value="C:ATP-binding cassette (ABC) transporter complex"/>
    <property type="evidence" value="ECO:0007669"/>
    <property type="project" value="InterPro"/>
</dbReference>
<dbReference type="SMART" id="SM00382">
    <property type="entry name" value="AAA"/>
    <property type="match status" value="1"/>
</dbReference>
<dbReference type="RefSeq" id="WP_303551438.1">
    <property type="nucleotide sequence ID" value="NZ_CAXPFL010000001.1"/>
</dbReference>
<keyword evidence="3" id="KW-0410">Iron transport</keyword>
<evidence type="ECO:0000259" key="9">
    <source>
        <dbReference type="PROSITE" id="PS50893"/>
    </source>
</evidence>
<dbReference type="InterPro" id="IPR050093">
    <property type="entry name" value="ABC_SmlMolc_Importer"/>
</dbReference>
<evidence type="ECO:0000256" key="2">
    <source>
        <dbReference type="ARBA" id="ARBA00022475"/>
    </source>
</evidence>
<dbReference type="PANTHER" id="PTHR42781:SF4">
    <property type="entry name" value="SPERMIDINE_PUTRESCINE IMPORT ATP-BINDING PROTEIN POTA"/>
    <property type="match status" value="1"/>
</dbReference>
<evidence type="ECO:0000256" key="4">
    <source>
        <dbReference type="ARBA" id="ARBA00022741"/>
    </source>
</evidence>
<dbReference type="Proteomes" id="UP001169862">
    <property type="component" value="Unassembled WGS sequence"/>
</dbReference>
<dbReference type="SUPFAM" id="SSF52540">
    <property type="entry name" value="P-loop containing nucleoside triphosphate hydrolases"/>
    <property type="match status" value="1"/>
</dbReference>
<evidence type="ECO:0000313" key="11">
    <source>
        <dbReference type="Proteomes" id="UP001169862"/>
    </source>
</evidence>
<dbReference type="InterPro" id="IPR027417">
    <property type="entry name" value="P-loop_NTPase"/>
</dbReference>
<reference evidence="10" key="1">
    <citation type="submission" date="2023-07" db="EMBL/GenBank/DDBJ databases">
        <title>Genome content predicts the carbon catabolic preferences of heterotrophic bacteria.</title>
        <authorList>
            <person name="Gralka M."/>
        </authorList>
    </citation>
    <scope>NUCLEOTIDE SEQUENCE</scope>
    <source>
        <strain evidence="10">I2M16</strain>
    </source>
</reference>
<dbReference type="EMBL" id="JAUOPG010000009">
    <property type="protein sequence ID" value="MDO6454671.1"/>
    <property type="molecule type" value="Genomic_DNA"/>
</dbReference>
<proteinExistence type="predicted"/>
<dbReference type="GO" id="GO:0005524">
    <property type="term" value="F:ATP binding"/>
    <property type="evidence" value="ECO:0007669"/>
    <property type="project" value="UniProtKB-KW"/>
</dbReference>
<organism evidence="10 11">
    <name type="scientific">Neptunomonas phycophila</name>
    <dbReference type="NCBI Taxonomy" id="1572645"/>
    <lineage>
        <taxon>Bacteria</taxon>
        <taxon>Pseudomonadati</taxon>
        <taxon>Pseudomonadota</taxon>
        <taxon>Gammaproteobacteria</taxon>
        <taxon>Oceanospirillales</taxon>
        <taxon>Oceanospirillaceae</taxon>
        <taxon>Neptunomonas</taxon>
    </lineage>
</organism>
<evidence type="ECO:0000256" key="6">
    <source>
        <dbReference type="ARBA" id="ARBA00023004"/>
    </source>
</evidence>
<dbReference type="InterPro" id="IPR008995">
    <property type="entry name" value="Mo/tungstate-bd_C_term_dom"/>
</dbReference>
<dbReference type="InterPro" id="IPR013611">
    <property type="entry name" value="Transp-assoc_OB_typ2"/>
</dbReference>
<dbReference type="InterPro" id="IPR003593">
    <property type="entry name" value="AAA+_ATPase"/>
</dbReference>
<keyword evidence="2" id="KW-1003">Cell membrane</keyword>
<dbReference type="GO" id="GO:0015408">
    <property type="term" value="F:ABC-type ferric iron transporter activity"/>
    <property type="evidence" value="ECO:0007669"/>
    <property type="project" value="InterPro"/>
</dbReference>
<dbReference type="InterPro" id="IPR017871">
    <property type="entry name" value="ABC_transporter-like_CS"/>
</dbReference>
<evidence type="ECO:0000313" key="10">
    <source>
        <dbReference type="EMBL" id="MDO6454671.1"/>
    </source>
</evidence>
<keyword evidence="1" id="KW-0813">Transport</keyword>
<dbReference type="InterPro" id="IPR015853">
    <property type="entry name" value="ABC_transpr_FbpC"/>
</dbReference>
<dbReference type="FunFam" id="3.40.50.300:FF:000425">
    <property type="entry name" value="Probable ABC transporter, ATP-binding subunit"/>
    <property type="match status" value="1"/>
</dbReference>
<keyword evidence="7" id="KW-0406">Ion transport</keyword>
<dbReference type="CDD" id="cd03259">
    <property type="entry name" value="ABC_Carb_Solutes_like"/>
    <property type="match status" value="1"/>
</dbReference>
<evidence type="ECO:0000256" key="7">
    <source>
        <dbReference type="ARBA" id="ARBA00023065"/>
    </source>
</evidence>
<evidence type="ECO:0000256" key="1">
    <source>
        <dbReference type="ARBA" id="ARBA00022448"/>
    </source>
</evidence>
<dbReference type="InterPro" id="IPR003439">
    <property type="entry name" value="ABC_transporter-like_ATP-bd"/>
</dbReference>
<protein>
    <submittedName>
        <fullName evidence="10">ABC transporter ATP-binding protein</fullName>
    </submittedName>
</protein>
<keyword evidence="4" id="KW-0547">Nucleotide-binding</keyword>
<name>A0AAW7XKB6_9GAMM</name>
<dbReference type="Gene3D" id="3.40.50.300">
    <property type="entry name" value="P-loop containing nucleotide triphosphate hydrolases"/>
    <property type="match status" value="1"/>
</dbReference>
<dbReference type="Pfam" id="PF00005">
    <property type="entry name" value="ABC_tran"/>
    <property type="match status" value="1"/>
</dbReference>
<dbReference type="PROSITE" id="PS00211">
    <property type="entry name" value="ABC_TRANSPORTER_1"/>
    <property type="match status" value="1"/>
</dbReference>
<gene>
    <name evidence="10" type="ORF">Q4490_13940</name>
</gene>
<evidence type="ECO:0000256" key="8">
    <source>
        <dbReference type="ARBA" id="ARBA00023136"/>
    </source>
</evidence>
<dbReference type="GO" id="GO:0015697">
    <property type="term" value="P:quaternary ammonium group transport"/>
    <property type="evidence" value="ECO:0007669"/>
    <property type="project" value="UniProtKB-ARBA"/>
</dbReference>
<keyword evidence="6" id="KW-0408">Iron</keyword>
<evidence type="ECO:0000256" key="5">
    <source>
        <dbReference type="ARBA" id="ARBA00022840"/>
    </source>
</evidence>
<dbReference type="PROSITE" id="PS50893">
    <property type="entry name" value="ABC_TRANSPORTER_2"/>
    <property type="match status" value="1"/>
</dbReference>
<dbReference type="GO" id="GO:0016887">
    <property type="term" value="F:ATP hydrolysis activity"/>
    <property type="evidence" value="ECO:0007669"/>
    <property type="project" value="InterPro"/>
</dbReference>
<evidence type="ECO:0000256" key="3">
    <source>
        <dbReference type="ARBA" id="ARBA00022496"/>
    </source>
</evidence>
<keyword evidence="5 10" id="KW-0067">ATP-binding</keyword>
<dbReference type="Pfam" id="PF08402">
    <property type="entry name" value="TOBE_2"/>
    <property type="match status" value="1"/>
</dbReference>
<dbReference type="PANTHER" id="PTHR42781">
    <property type="entry name" value="SPERMIDINE/PUTRESCINE IMPORT ATP-BINDING PROTEIN POTA"/>
    <property type="match status" value="1"/>
</dbReference>
<keyword evidence="8" id="KW-0472">Membrane</keyword>
<comment type="caution">
    <text evidence="10">The sequence shown here is derived from an EMBL/GenBank/DDBJ whole genome shotgun (WGS) entry which is preliminary data.</text>
</comment>
<sequence>MSLLSVESLACAYGTQSIVEDVNFAIEEGDIACLLGPSGCGKTTILRALAGFNDVSGGQIIMNGRTISALNRTLSPEKRNMGMVFQDYALFPHLTVADNIGFGLRNLSSGQRREAVKSVLKLVRLPDLSQRYPHELSGGQQQRVALARALAPKPSLLLMDEPFSNLDTEMRKSLSVEVRDIIKEQGLSAIMVTHDQDEAFVISDAVGVLSQGRLQQWGSAESLYYRPENLTVARFVGEGELFEARCISADAFETELGVLSVANNQSCPLAQSIQLFVRPSEIKPIISVDTSVEATVMSREFMGDTVRFRLALPSGRVITSTCHERLDFKPGDHVGISVTTQNPILFT</sequence>
<dbReference type="SUPFAM" id="SSF50331">
    <property type="entry name" value="MOP-like"/>
    <property type="match status" value="1"/>
</dbReference>
<feature type="domain" description="ABC transporter" evidence="9">
    <location>
        <begin position="4"/>
        <end position="236"/>
    </location>
</feature>
<accession>A0AAW7XKB6</accession>
<dbReference type="AlphaFoldDB" id="A0AAW7XKB6"/>